<gene>
    <name evidence="1" type="ORF">HMPREF3222_02376</name>
</gene>
<comment type="caution">
    <text evidence="1">The sequence shown here is derived from an EMBL/GenBank/DDBJ whole genome shotgun (WGS) entry which is preliminary data.</text>
</comment>
<organism evidence="1 2">
    <name type="scientific">Clostridium perfringens</name>
    <dbReference type="NCBI Taxonomy" id="1502"/>
    <lineage>
        <taxon>Bacteria</taxon>
        <taxon>Bacillati</taxon>
        <taxon>Bacillota</taxon>
        <taxon>Clostridia</taxon>
        <taxon>Eubacteriales</taxon>
        <taxon>Clostridiaceae</taxon>
        <taxon>Clostridium</taxon>
    </lineage>
</organism>
<reference evidence="1 2" key="1">
    <citation type="submission" date="2016-01" db="EMBL/GenBank/DDBJ databases">
        <authorList>
            <person name="Oliw E.H."/>
        </authorList>
    </citation>
    <scope>NUCLEOTIDE SEQUENCE [LARGE SCALE GENOMIC DNA]</scope>
    <source>
        <strain evidence="1 2">MJR7757A</strain>
    </source>
</reference>
<accession>A0A133MX07</accession>
<evidence type="ECO:0000313" key="2">
    <source>
        <dbReference type="Proteomes" id="UP000070646"/>
    </source>
</evidence>
<protein>
    <submittedName>
        <fullName evidence="1">Uncharacterized protein</fullName>
    </submittedName>
</protein>
<evidence type="ECO:0000313" key="1">
    <source>
        <dbReference type="EMBL" id="KXA08581.1"/>
    </source>
</evidence>
<dbReference type="AlphaFoldDB" id="A0A133MX07"/>
<dbReference type="RefSeq" id="WP_060796322.1">
    <property type="nucleotide sequence ID" value="NZ_KQ956274.1"/>
</dbReference>
<proteinExistence type="predicted"/>
<name>A0A133MX07_CLOPF</name>
<sequence length="138" mass="16450">MGIFFKELNRKLEEKMKNNSNFIKTKQGNYINKFGTGQTGTILIEALTDKVFENGRALGKKEGYVQASFEYEKKLINQAEEFLKQKNVFESDKDRYEQLIDEYEIYIEEMMKKSNMSNEEKDYMNQIMVIERKLKQLK</sequence>
<dbReference type="EMBL" id="LRPU01000138">
    <property type="protein sequence ID" value="KXA08581.1"/>
    <property type="molecule type" value="Genomic_DNA"/>
</dbReference>
<dbReference type="PATRIC" id="fig|1502.174.peg.2391"/>
<dbReference type="Proteomes" id="UP000070646">
    <property type="component" value="Unassembled WGS sequence"/>
</dbReference>